<dbReference type="PANTHER" id="PTHR30509">
    <property type="entry name" value="P-HYDROXYBENZOIC ACID EFFLUX PUMP SUBUNIT-RELATED"/>
    <property type="match status" value="1"/>
</dbReference>
<dbReference type="OrthoDB" id="8670769at2"/>
<evidence type="ECO:0000256" key="3">
    <source>
        <dbReference type="ARBA" id="ARBA00022692"/>
    </source>
</evidence>
<dbReference type="Pfam" id="PF12805">
    <property type="entry name" value="FUSC-like"/>
    <property type="match status" value="1"/>
</dbReference>
<dbReference type="Proteomes" id="UP000291130">
    <property type="component" value="Chromosome"/>
</dbReference>
<dbReference type="EMBL" id="CP035952">
    <property type="protein sequence ID" value="QBF24844.1"/>
    <property type="molecule type" value="Genomic_DNA"/>
</dbReference>
<feature type="transmembrane region" description="Helical" evidence="7">
    <location>
        <begin position="516"/>
        <end position="538"/>
    </location>
</feature>
<feature type="transmembrane region" description="Helical" evidence="7">
    <location>
        <begin position="469"/>
        <end position="486"/>
    </location>
</feature>
<feature type="transmembrane region" description="Helical" evidence="7">
    <location>
        <begin position="44"/>
        <end position="61"/>
    </location>
</feature>
<dbReference type="KEGG" id="ptk:EXN22_03715"/>
<sequence>MSSSSFSQSLRRLWALDKFSYAIRVLIALTGSMLLCWYKDEMGLLIPLFLGIIASALAETDDSWQGRLNALAVTLVCFTVAALSVELLFPYPIIFGCALALASFALTMLGALGERYGAIASATLILSVYTMIGVDQRGGEVTDFWHEPLLLVAGAAWYGLLSVLWQALFSNQPVQQSLARLFRELGRYLKLKATLFEPIRQLDVEARRLELAQQNGRVVAALNAAKEIILHRVGNGRPGSKVSRYLKLYFLAQDIHERASSSHYPYNALTEAFFHSDVLFRCQRLLRQQGVACQQLSESIQLRQPFIYDTGFAQALEDLNASLEHLRIQSNPAWRGLLRSLRALAANLATLDRLLSDASNPDNLADASDSSLLDRSPRNFKDVWSRLRQQLTPTSLLFRHALRLPLALSIGYGMVHLIHPTQGYWIILTTLFVCQPNYGATRRKLVQRIIGTAIGLTVGWALFDLFPSPIIQSLFAVAAGVVFFVNRTTRYTLATAAITLMVLFCFNQIGDGYGLFLPRLFDTLVGSLIAILAVFLFLPDWQGRRLNKVLANTLSCNSTYLRQIMQQYAQGKSDDLAYRLARRNAHNADAALSTTLANMLMEPGHFRKEADVGFRFLVLSHTLLSYLSGLGAHRDTALAGEVREQLIDGAGASLANSLDEIAEGLASKLPVAIHSDVEEALANDLEQMPEELDENQRLVQTQLALICRQLAPLRTLAAHLIKDNAPA</sequence>
<accession>A0A411MDR3</accession>
<organism evidence="10 11">
    <name type="scientific">Pseudomonas tructae</name>
    <dbReference type="NCBI Taxonomy" id="2518644"/>
    <lineage>
        <taxon>Bacteria</taxon>
        <taxon>Pseudomonadati</taxon>
        <taxon>Pseudomonadota</taxon>
        <taxon>Gammaproteobacteria</taxon>
        <taxon>Pseudomonadales</taxon>
        <taxon>Pseudomonadaceae</taxon>
        <taxon>Pseudomonas</taxon>
    </lineage>
</organism>
<dbReference type="RefSeq" id="WP_130262761.1">
    <property type="nucleotide sequence ID" value="NZ_CP035952.1"/>
</dbReference>
<evidence type="ECO:0000313" key="10">
    <source>
        <dbReference type="EMBL" id="QBF24844.1"/>
    </source>
</evidence>
<dbReference type="InterPro" id="IPR010019">
    <property type="entry name" value="Integral_membrane_YccS"/>
</dbReference>
<evidence type="ECO:0000256" key="7">
    <source>
        <dbReference type="SAM" id="Phobius"/>
    </source>
</evidence>
<keyword evidence="2" id="KW-1003">Cell membrane</keyword>
<keyword evidence="4 7" id="KW-1133">Transmembrane helix</keyword>
<evidence type="ECO:0000313" key="11">
    <source>
        <dbReference type="Proteomes" id="UP000291130"/>
    </source>
</evidence>
<dbReference type="NCBIfam" id="TIGR01666">
    <property type="entry name" value="YCCS"/>
    <property type="match status" value="1"/>
</dbReference>
<evidence type="ECO:0000256" key="4">
    <source>
        <dbReference type="ARBA" id="ARBA00022989"/>
    </source>
</evidence>
<dbReference type="GO" id="GO:0005886">
    <property type="term" value="C:plasma membrane"/>
    <property type="evidence" value="ECO:0007669"/>
    <property type="project" value="UniProtKB-SubCell"/>
</dbReference>
<dbReference type="NCBIfam" id="TIGR01667">
    <property type="entry name" value="YCCS_YHFK"/>
    <property type="match status" value="1"/>
</dbReference>
<evidence type="ECO:0000259" key="8">
    <source>
        <dbReference type="Pfam" id="PF12805"/>
    </source>
</evidence>
<feature type="transmembrane region" description="Helical" evidence="7">
    <location>
        <begin position="116"/>
        <end position="134"/>
    </location>
</feature>
<protein>
    <submittedName>
        <fullName evidence="10">TIGR01666 family membrane protein</fullName>
    </submittedName>
</protein>
<evidence type="ECO:0000256" key="6">
    <source>
        <dbReference type="ARBA" id="ARBA00043993"/>
    </source>
</evidence>
<feature type="transmembrane region" description="Helical" evidence="7">
    <location>
        <begin position="91"/>
        <end position="109"/>
    </location>
</feature>
<dbReference type="AlphaFoldDB" id="A0A411MDR3"/>
<feature type="domain" description="Integral membrane bound transporter" evidence="9">
    <location>
        <begin position="412"/>
        <end position="533"/>
    </location>
</feature>
<dbReference type="Pfam" id="PF13515">
    <property type="entry name" value="FUSC_2"/>
    <property type="match status" value="1"/>
</dbReference>
<feature type="transmembrane region" description="Helical" evidence="7">
    <location>
        <begin position="149"/>
        <end position="169"/>
    </location>
</feature>
<keyword evidence="3 7" id="KW-0812">Transmembrane</keyword>
<evidence type="ECO:0000256" key="5">
    <source>
        <dbReference type="ARBA" id="ARBA00023136"/>
    </source>
</evidence>
<evidence type="ECO:0000256" key="1">
    <source>
        <dbReference type="ARBA" id="ARBA00004651"/>
    </source>
</evidence>
<dbReference type="PANTHER" id="PTHR30509:SF8">
    <property type="entry name" value="INNER MEMBRANE PROTEIN YCCS"/>
    <property type="match status" value="1"/>
</dbReference>
<dbReference type="InterPro" id="IPR032692">
    <property type="entry name" value="YccS_N"/>
</dbReference>
<proteinExistence type="inferred from homology"/>
<name>A0A411MDR3_9PSED</name>
<dbReference type="InterPro" id="IPR049453">
    <property type="entry name" value="Memb_transporter_dom"/>
</dbReference>
<evidence type="ECO:0000259" key="9">
    <source>
        <dbReference type="Pfam" id="PF13515"/>
    </source>
</evidence>
<keyword evidence="5 7" id="KW-0472">Membrane</keyword>
<feature type="domain" description="Integral membrane protein YccS N-terminal" evidence="8">
    <location>
        <begin position="71"/>
        <end position="355"/>
    </location>
</feature>
<reference evidence="10 11" key="1">
    <citation type="submission" date="2019-02" db="EMBL/GenBank/DDBJ databases">
        <title>Complete genome sequence of Pseudomonas sp. SNU WT1 isolated from rainbow trout.</title>
        <authorList>
            <person name="Oh W.T."/>
            <person name="Park S.C."/>
        </authorList>
    </citation>
    <scope>NUCLEOTIDE SEQUENCE [LARGE SCALE GENOMIC DNA]</scope>
    <source>
        <strain evidence="10 11">SNU WT1</strain>
    </source>
</reference>
<dbReference type="InterPro" id="IPR010020">
    <property type="entry name" value="Integral_membrane_YCCS_YHJK"/>
</dbReference>
<keyword evidence="11" id="KW-1185">Reference proteome</keyword>
<feature type="transmembrane region" description="Helical" evidence="7">
    <location>
        <begin position="68"/>
        <end position="85"/>
    </location>
</feature>
<gene>
    <name evidence="10" type="primary">yccS</name>
    <name evidence="10" type="ORF">EXN22_03715</name>
</gene>
<feature type="transmembrane region" description="Helical" evidence="7">
    <location>
        <begin position="21"/>
        <end position="38"/>
    </location>
</feature>
<evidence type="ECO:0000256" key="2">
    <source>
        <dbReference type="ARBA" id="ARBA00022475"/>
    </source>
</evidence>
<feature type="transmembrane region" description="Helical" evidence="7">
    <location>
        <begin position="445"/>
        <end position="463"/>
    </location>
</feature>
<comment type="subcellular location">
    <subcellularLocation>
        <location evidence="1">Cell membrane</location>
        <topology evidence="1">Multi-pass membrane protein</topology>
    </subcellularLocation>
</comment>
<comment type="similarity">
    <text evidence="6">Belongs to the YccS/YhfK family.</text>
</comment>
<feature type="transmembrane region" description="Helical" evidence="7">
    <location>
        <begin position="493"/>
        <end position="510"/>
    </location>
</feature>